<dbReference type="AlphaFoldDB" id="A0AA37UUW4"/>
<feature type="compositionally biased region" description="Low complexity" evidence="2">
    <location>
        <begin position="63"/>
        <end position="102"/>
    </location>
</feature>
<dbReference type="InterPro" id="IPR025645">
    <property type="entry name" value="DUF4349"/>
</dbReference>
<feature type="region of interest" description="Disordered" evidence="2">
    <location>
        <begin position="1"/>
        <end position="25"/>
    </location>
</feature>
<reference evidence="5" key="2">
    <citation type="submission" date="2023-02" db="EMBL/GenBank/DDBJ databases">
        <authorList>
            <person name="Sun Q."/>
            <person name="Mori K."/>
        </authorList>
    </citation>
    <scope>NUCLEOTIDE SEQUENCE</scope>
    <source>
        <strain evidence="5">NBRC 112290</strain>
    </source>
</reference>
<gene>
    <name evidence="5" type="ORF">GCM10025875_07780</name>
</gene>
<keyword evidence="6" id="KW-1185">Reference proteome</keyword>
<dbReference type="EMBL" id="BSUM01000001">
    <property type="protein sequence ID" value="GMA30786.1"/>
    <property type="molecule type" value="Genomic_DNA"/>
</dbReference>
<organism evidence="5 6">
    <name type="scientific">Litorihabitans aurantiacus</name>
    <dbReference type="NCBI Taxonomy" id="1930061"/>
    <lineage>
        <taxon>Bacteria</taxon>
        <taxon>Bacillati</taxon>
        <taxon>Actinomycetota</taxon>
        <taxon>Actinomycetes</taxon>
        <taxon>Micrococcales</taxon>
        <taxon>Beutenbergiaceae</taxon>
        <taxon>Litorihabitans</taxon>
    </lineage>
</organism>
<name>A0AA37UUW4_9MICO</name>
<accession>A0AA37UUW4</accession>
<evidence type="ECO:0000256" key="1">
    <source>
        <dbReference type="SAM" id="Coils"/>
    </source>
</evidence>
<feature type="transmembrane region" description="Helical" evidence="3">
    <location>
        <begin position="295"/>
        <end position="323"/>
    </location>
</feature>
<evidence type="ECO:0000259" key="4">
    <source>
        <dbReference type="Pfam" id="PF14257"/>
    </source>
</evidence>
<feature type="region of interest" description="Disordered" evidence="2">
    <location>
        <begin position="54"/>
        <end position="102"/>
    </location>
</feature>
<feature type="region of interest" description="Disordered" evidence="2">
    <location>
        <begin position="333"/>
        <end position="368"/>
    </location>
</feature>
<feature type="domain" description="DUF4349" evidence="4">
    <location>
        <begin position="110"/>
        <end position="320"/>
    </location>
</feature>
<keyword evidence="3" id="KW-1133">Transmembrane helix</keyword>
<sequence length="368" mass="36995">MSARGTSAAPPARTPRPGRTTRAANPIATASTTAALAVGLVLLAGCTGGGASDTSGVPAMPMSGDSADRAGGSSESARSESGSTSGPAAGDEAATTAPASVTTGAAAADRQVISTGWVDVVVDDPVAAAGEVVTIVEGAAGWIDSRSIVAETEDEPASATLVTRIPSEVLTATLTELDTVGDTVRSEIEAEDVTGTVQDLDARIRAKELSVERLENLLANATTNAELIEAESALTARQSELEELHSQRNRLGDQAAMSTITLELTVAEEDEEEPAVEPRGFSSGLSDGWGSLTTFVTGALVVLGVLLPWLVVAAALGGAVLLVRRIRHGRATTPVATATASPAATATDTSSTPAPEAPAPEGGHDAKD</sequence>
<dbReference type="Pfam" id="PF14257">
    <property type="entry name" value="DUF4349"/>
    <property type="match status" value="1"/>
</dbReference>
<dbReference type="RefSeq" id="WP_284249535.1">
    <property type="nucleotide sequence ID" value="NZ_BSUM01000001.1"/>
</dbReference>
<reference evidence="5" key="1">
    <citation type="journal article" date="2014" name="Int. J. Syst. Evol. Microbiol.">
        <title>Complete genome sequence of Corynebacterium casei LMG S-19264T (=DSM 44701T), isolated from a smear-ripened cheese.</title>
        <authorList>
            <consortium name="US DOE Joint Genome Institute (JGI-PGF)"/>
            <person name="Walter F."/>
            <person name="Albersmeier A."/>
            <person name="Kalinowski J."/>
            <person name="Ruckert C."/>
        </authorList>
    </citation>
    <scope>NUCLEOTIDE SEQUENCE</scope>
    <source>
        <strain evidence="5">NBRC 112290</strain>
    </source>
</reference>
<evidence type="ECO:0000313" key="6">
    <source>
        <dbReference type="Proteomes" id="UP001157161"/>
    </source>
</evidence>
<protein>
    <recommendedName>
        <fullName evidence="4">DUF4349 domain-containing protein</fullName>
    </recommendedName>
</protein>
<feature type="coiled-coil region" evidence="1">
    <location>
        <begin position="197"/>
        <end position="231"/>
    </location>
</feature>
<comment type="caution">
    <text evidence="5">The sequence shown here is derived from an EMBL/GenBank/DDBJ whole genome shotgun (WGS) entry which is preliminary data.</text>
</comment>
<evidence type="ECO:0000256" key="3">
    <source>
        <dbReference type="SAM" id="Phobius"/>
    </source>
</evidence>
<dbReference type="Proteomes" id="UP001157161">
    <property type="component" value="Unassembled WGS sequence"/>
</dbReference>
<proteinExistence type="predicted"/>
<evidence type="ECO:0000313" key="5">
    <source>
        <dbReference type="EMBL" id="GMA30786.1"/>
    </source>
</evidence>
<keyword evidence="1" id="KW-0175">Coiled coil</keyword>
<keyword evidence="3" id="KW-0472">Membrane</keyword>
<evidence type="ECO:0000256" key="2">
    <source>
        <dbReference type="SAM" id="MobiDB-lite"/>
    </source>
</evidence>
<keyword evidence="3" id="KW-0812">Transmembrane</keyword>
<feature type="compositionally biased region" description="Low complexity" evidence="2">
    <location>
        <begin position="333"/>
        <end position="354"/>
    </location>
</feature>